<name>A0A0D6PDY8_9PROT</name>
<dbReference type="RefSeq" id="WP_048878012.1">
    <property type="nucleotide sequence ID" value="NZ_BANC01000023.1"/>
</dbReference>
<evidence type="ECO:0000259" key="4">
    <source>
        <dbReference type="Pfam" id="PF01266"/>
    </source>
</evidence>
<dbReference type="OrthoDB" id="9787190at2"/>
<evidence type="ECO:0000256" key="3">
    <source>
        <dbReference type="SAM" id="Phobius"/>
    </source>
</evidence>
<dbReference type="Pfam" id="PF01266">
    <property type="entry name" value="DAO"/>
    <property type="match status" value="1"/>
</dbReference>
<protein>
    <submittedName>
        <fullName evidence="5">FAD dependent oxidoreductase</fullName>
    </submittedName>
</protein>
<dbReference type="InterPro" id="IPR006076">
    <property type="entry name" value="FAD-dep_OxRdtase"/>
</dbReference>
<feature type="domain" description="FAD dependent oxidoreductase" evidence="4">
    <location>
        <begin position="20"/>
        <end position="411"/>
    </location>
</feature>
<evidence type="ECO:0000313" key="5">
    <source>
        <dbReference type="EMBL" id="GAN79566.1"/>
    </source>
</evidence>
<sequence length="430" mass="47056">MGPEISIVDTRFAVAPVMADVVVIGGGIIGVCTAWSLAQKGAKVVLCEKGCIAAEQSSRNWGWIRVQGRDVRELPLMFEAQKLWHRMNDLTGEETGFRVCGIAYLNTNQKEQRERTKWAAKAVPLGAASTMLDTAASAALLPGSRRRFVGALYTASDARAEPQLAAPAMARAAQAIGVVILQNCAVRGLVRDGRFITAVETEHGRIACPKVVLAGGAWSRLFCRKHGVALPQLKVRSSVLRTEKLDGPEFSASAHQYAFRKRLDGGYTIANGWISSPEITPDVFRLFPKFMPEFFSERNYLRPHISRQFLREWKQERDYLSSLTTPFEQERILDPAPQMGGLRLAMKHLVKDLPIFAGAKVAQSWAGFIDGTPDSIPVISNVETQPGFYIATGFSGHGFGIAPGAGRLMADIVTGDEPVVDPAAFQLERF</sequence>
<dbReference type="GO" id="GO:0055130">
    <property type="term" value="P:D-alanine catabolic process"/>
    <property type="evidence" value="ECO:0007669"/>
    <property type="project" value="TreeGrafter"/>
</dbReference>
<keyword evidence="3" id="KW-0472">Membrane</keyword>
<keyword evidence="2" id="KW-0560">Oxidoreductase</keyword>
<accession>A0A0D6PDY8</accession>
<evidence type="ECO:0000313" key="6">
    <source>
        <dbReference type="Proteomes" id="UP000032668"/>
    </source>
</evidence>
<keyword evidence="6" id="KW-1185">Reference proteome</keyword>
<keyword evidence="3" id="KW-1133">Transmembrane helix</keyword>
<dbReference type="GO" id="GO:0008718">
    <property type="term" value="F:D-amino-acid dehydrogenase activity"/>
    <property type="evidence" value="ECO:0007669"/>
    <property type="project" value="TreeGrafter"/>
</dbReference>
<dbReference type="Proteomes" id="UP000032668">
    <property type="component" value="Unassembled WGS sequence"/>
</dbReference>
<evidence type="ECO:0000256" key="1">
    <source>
        <dbReference type="ARBA" id="ARBA00009410"/>
    </source>
</evidence>
<evidence type="ECO:0000256" key="2">
    <source>
        <dbReference type="ARBA" id="ARBA00023002"/>
    </source>
</evidence>
<proteinExistence type="inferred from homology"/>
<feature type="transmembrane region" description="Helical" evidence="3">
    <location>
        <begin position="12"/>
        <end position="38"/>
    </location>
</feature>
<gene>
    <name evidence="5" type="ORF">Aam_023_017</name>
</gene>
<dbReference type="PANTHER" id="PTHR13847">
    <property type="entry name" value="SARCOSINE DEHYDROGENASE-RELATED"/>
    <property type="match status" value="1"/>
</dbReference>
<dbReference type="InterPro" id="IPR036188">
    <property type="entry name" value="FAD/NAD-bd_sf"/>
</dbReference>
<dbReference type="GO" id="GO:0005886">
    <property type="term" value="C:plasma membrane"/>
    <property type="evidence" value="ECO:0007669"/>
    <property type="project" value="TreeGrafter"/>
</dbReference>
<keyword evidence="3" id="KW-0812">Transmembrane</keyword>
<dbReference type="Gene3D" id="3.50.50.60">
    <property type="entry name" value="FAD/NAD(P)-binding domain"/>
    <property type="match status" value="3"/>
</dbReference>
<comment type="similarity">
    <text evidence="1">Belongs to the DadA oxidoreductase family.</text>
</comment>
<dbReference type="AlphaFoldDB" id="A0A0D6PDY8"/>
<reference evidence="5 6" key="1">
    <citation type="submission" date="2012-11" db="EMBL/GenBank/DDBJ databases">
        <title>Whole genome sequence of Acidocella aminolytica 101 = DSM 11237.</title>
        <authorList>
            <person name="Azuma Y."/>
            <person name="Higashiura N."/>
            <person name="Hirakawa H."/>
            <person name="Matsushita K."/>
        </authorList>
    </citation>
    <scope>NUCLEOTIDE SEQUENCE [LARGE SCALE GENOMIC DNA]</scope>
    <source>
        <strain evidence="6">101 / DSM 11237</strain>
    </source>
</reference>
<comment type="caution">
    <text evidence="5">The sequence shown here is derived from an EMBL/GenBank/DDBJ whole genome shotgun (WGS) entry which is preliminary data.</text>
</comment>
<organism evidence="5 6">
    <name type="scientific">Acidocella aminolytica 101 = DSM 11237</name>
    <dbReference type="NCBI Taxonomy" id="1120923"/>
    <lineage>
        <taxon>Bacteria</taxon>
        <taxon>Pseudomonadati</taxon>
        <taxon>Pseudomonadota</taxon>
        <taxon>Alphaproteobacteria</taxon>
        <taxon>Acetobacterales</taxon>
        <taxon>Acidocellaceae</taxon>
        <taxon>Acidocella</taxon>
    </lineage>
</organism>
<dbReference type="EMBL" id="BANC01000023">
    <property type="protein sequence ID" value="GAN79566.1"/>
    <property type="molecule type" value="Genomic_DNA"/>
</dbReference>
<dbReference type="PANTHER" id="PTHR13847:SF280">
    <property type="entry name" value="D-AMINO ACID DEHYDROGENASE"/>
    <property type="match status" value="1"/>
</dbReference>
<dbReference type="STRING" id="1120923.SAMN02746095_02698"/>
<dbReference type="GO" id="GO:0005737">
    <property type="term" value="C:cytoplasm"/>
    <property type="evidence" value="ECO:0007669"/>
    <property type="project" value="TreeGrafter"/>
</dbReference>
<dbReference type="SUPFAM" id="SSF51905">
    <property type="entry name" value="FAD/NAD(P)-binding domain"/>
    <property type="match status" value="1"/>
</dbReference>